<comment type="caution">
    <text evidence="1">The sequence shown here is derived from an EMBL/GenBank/DDBJ whole genome shotgun (WGS) entry which is preliminary data.</text>
</comment>
<name>A0A2N7F9R5_VIBSP</name>
<dbReference type="Proteomes" id="UP000235330">
    <property type="component" value="Unassembled WGS sequence"/>
</dbReference>
<dbReference type="RefSeq" id="WP_102516727.1">
    <property type="nucleotide sequence ID" value="NZ_CAWNSM010000032.1"/>
</dbReference>
<dbReference type="PANTHER" id="PTHR38978:SF2">
    <property type="entry name" value="DUF2787 DOMAIN-CONTAINING PROTEIN"/>
    <property type="match status" value="1"/>
</dbReference>
<accession>A0A2N7F9R5</accession>
<evidence type="ECO:0000313" key="2">
    <source>
        <dbReference type="Proteomes" id="UP000235330"/>
    </source>
</evidence>
<evidence type="ECO:0008006" key="3">
    <source>
        <dbReference type="Google" id="ProtNLM"/>
    </source>
</evidence>
<dbReference type="PANTHER" id="PTHR38978">
    <property type="entry name" value="DUF2787 DOMAIN-CONTAINING PROTEIN"/>
    <property type="match status" value="1"/>
</dbReference>
<dbReference type="AlphaFoldDB" id="A0A2N7F9R5"/>
<reference evidence="2" key="1">
    <citation type="submission" date="2016-07" db="EMBL/GenBank/DDBJ databases">
        <title>Nontailed viruses are major unrecognized killers of bacteria in the ocean.</title>
        <authorList>
            <person name="Kauffman K."/>
            <person name="Hussain F."/>
            <person name="Yang J."/>
            <person name="Arevalo P."/>
            <person name="Brown J."/>
            <person name="Cutler M."/>
            <person name="Kelly L."/>
            <person name="Polz M.F."/>
        </authorList>
    </citation>
    <scope>NUCLEOTIDE SEQUENCE [LARGE SCALE GENOMIC DNA]</scope>
    <source>
        <strain evidence="2">10N.261.55.E11</strain>
    </source>
</reference>
<dbReference type="Pfam" id="PF10980">
    <property type="entry name" value="DUF2787"/>
    <property type="match status" value="1"/>
</dbReference>
<protein>
    <recommendedName>
        <fullName evidence="3">DUF2787 domain-containing protein</fullName>
    </recommendedName>
</protein>
<gene>
    <name evidence="1" type="ORF">BCU17_21495</name>
</gene>
<organism evidence="1 2">
    <name type="scientific">Vibrio splendidus</name>
    <dbReference type="NCBI Taxonomy" id="29497"/>
    <lineage>
        <taxon>Bacteria</taxon>
        <taxon>Pseudomonadati</taxon>
        <taxon>Pseudomonadota</taxon>
        <taxon>Gammaproteobacteria</taxon>
        <taxon>Vibrionales</taxon>
        <taxon>Vibrionaceae</taxon>
        <taxon>Vibrio</taxon>
    </lineage>
</organism>
<dbReference type="EMBL" id="MCWU01000032">
    <property type="protein sequence ID" value="PMJ64342.1"/>
    <property type="molecule type" value="Genomic_DNA"/>
</dbReference>
<dbReference type="InterPro" id="IPR021248">
    <property type="entry name" value="DUF2787"/>
</dbReference>
<proteinExistence type="predicted"/>
<evidence type="ECO:0000313" key="1">
    <source>
        <dbReference type="EMBL" id="PMJ64342.1"/>
    </source>
</evidence>
<sequence length="147" mass="16978">MKLCFSKNKLTLPVSVDLQDTLNRVISESGKWTPMIQSVVFSFRQKSYSPENGGYHPVEVRITRLNDQWVFDYITDFSYCGLMPELEKEIDFDFGHGVAYIRYMGEVPITESSVAESSVAEFYSMWETNFLSYIGMDCFDEIKVTVD</sequence>
<dbReference type="Gene3D" id="3.10.450.430">
    <property type="entry name" value="Protein of unknown function DUF2787"/>
    <property type="match status" value="1"/>
</dbReference>